<comment type="subcellular location">
    <subcellularLocation>
        <location evidence="1">Secreted</location>
    </subcellularLocation>
</comment>
<dbReference type="PANTHER" id="PTHR11857">
    <property type="entry name" value="ODORANT BINDING PROTEIN-RELATED"/>
    <property type="match status" value="1"/>
</dbReference>
<evidence type="ECO:0000313" key="7">
    <source>
        <dbReference type="Proteomes" id="UP001168821"/>
    </source>
</evidence>
<protein>
    <submittedName>
        <fullName evidence="6">Uncharacterized protein</fullName>
    </submittedName>
</protein>
<dbReference type="SMART" id="SM00708">
    <property type="entry name" value="PhBP"/>
    <property type="match status" value="1"/>
</dbReference>
<feature type="chain" id="PRO_5041359511" evidence="5">
    <location>
        <begin position="19"/>
        <end position="137"/>
    </location>
</feature>
<keyword evidence="7" id="KW-1185">Reference proteome</keyword>
<proteinExistence type="inferred from homology"/>
<evidence type="ECO:0000256" key="3">
    <source>
        <dbReference type="ARBA" id="ARBA00022525"/>
    </source>
</evidence>
<dbReference type="SUPFAM" id="SSF47565">
    <property type="entry name" value="Insect pheromone/odorant-binding proteins"/>
    <property type="match status" value="1"/>
</dbReference>
<dbReference type="AlphaFoldDB" id="A0AA38HMZ8"/>
<keyword evidence="3" id="KW-0964">Secreted</keyword>
<evidence type="ECO:0000256" key="4">
    <source>
        <dbReference type="ARBA" id="ARBA00022729"/>
    </source>
</evidence>
<feature type="signal peptide" evidence="5">
    <location>
        <begin position="1"/>
        <end position="18"/>
    </location>
</feature>
<evidence type="ECO:0000256" key="2">
    <source>
        <dbReference type="ARBA" id="ARBA00008098"/>
    </source>
</evidence>
<sequence length="137" mass="15517">MKTLVYLFVVTIIATSMADNFHQKMQEYSQQCKSETGISNEALSQILRPSDDPKRKEHIFCILKKAGFMNDDGDLLVDAIVAEYTQGGSNPEGIEKVTKKCAVKKESPPETATHFIECVHRPRPKRYVLFRNVAPEE</sequence>
<name>A0AA38HMZ8_9CUCU</name>
<dbReference type="InterPro" id="IPR036728">
    <property type="entry name" value="PBP_GOBP_sf"/>
</dbReference>
<dbReference type="InterPro" id="IPR006170">
    <property type="entry name" value="PBP/GOBP"/>
</dbReference>
<dbReference type="GO" id="GO:0007608">
    <property type="term" value="P:sensory perception of smell"/>
    <property type="evidence" value="ECO:0007669"/>
    <property type="project" value="TreeGrafter"/>
</dbReference>
<dbReference type="Gene3D" id="1.10.238.20">
    <property type="entry name" value="Pheromone/general odorant binding protein domain"/>
    <property type="match status" value="1"/>
</dbReference>
<comment type="caution">
    <text evidence="6">The sequence shown here is derived from an EMBL/GenBank/DDBJ whole genome shotgun (WGS) entry which is preliminary data.</text>
</comment>
<dbReference type="Pfam" id="PF01395">
    <property type="entry name" value="PBP_GOBP"/>
    <property type="match status" value="1"/>
</dbReference>
<dbReference type="EMBL" id="JALNTZ010000009">
    <property type="protein sequence ID" value="KAJ3640696.1"/>
    <property type="molecule type" value="Genomic_DNA"/>
</dbReference>
<organism evidence="6 7">
    <name type="scientific">Zophobas morio</name>
    <dbReference type="NCBI Taxonomy" id="2755281"/>
    <lineage>
        <taxon>Eukaryota</taxon>
        <taxon>Metazoa</taxon>
        <taxon>Ecdysozoa</taxon>
        <taxon>Arthropoda</taxon>
        <taxon>Hexapoda</taxon>
        <taxon>Insecta</taxon>
        <taxon>Pterygota</taxon>
        <taxon>Neoptera</taxon>
        <taxon>Endopterygota</taxon>
        <taxon>Coleoptera</taxon>
        <taxon>Polyphaga</taxon>
        <taxon>Cucujiformia</taxon>
        <taxon>Tenebrionidae</taxon>
        <taxon>Zophobas</taxon>
    </lineage>
</organism>
<evidence type="ECO:0000313" key="6">
    <source>
        <dbReference type="EMBL" id="KAJ3640696.1"/>
    </source>
</evidence>
<gene>
    <name evidence="6" type="ORF">Zmor_027241</name>
</gene>
<keyword evidence="4 5" id="KW-0732">Signal</keyword>
<dbReference type="GO" id="GO:0005549">
    <property type="term" value="F:odorant binding"/>
    <property type="evidence" value="ECO:0007669"/>
    <property type="project" value="InterPro"/>
</dbReference>
<evidence type="ECO:0000256" key="1">
    <source>
        <dbReference type="ARBA" id="ARBA00004613"/>
    </source>
</evidence>
<dbReference type="Proteomes" id="UP001168821">
    <property type="component" value="Unassembled WGS sequence"/>
</dbReference>
<comment type="similarity">
    <text evidence="2">Belongs to the PBP/GOBP family.</text>
</comment>
<dbReference type="GO" id="GO:0005615">
    <property type="term" value="C:extracellular space"/>
    <property type="evidence" value="ECO:0007669"/>
    <property type="project" value="TreeGrafter"/>
</dbReference>
<dbReference type="CDD" id="cd23992">
    <property type="entry name" value="PBP_GOBP"/>
    <property type="match status" value="1"/>
</dbReference>
<accession>A0AA38HMZ8</accession>
<evidence type="ECO:0000256" key="5">
    <source>
        <dbReference type="SAM" id="SignalP"/>
    </source>
</evidence>
<dbReference type="PANTHER" id="PTHR11857:SF43">
    <property type="entry name" value="GEO07291P1-RELATED"/>
    <property type="match status" value="1"/>
</dbReference>
<reference evidence="6" key="1">
    <citation type="journal article" date="2023" name="G3 (Bethesda)">
        <title>Whole genome assemblies of Zophobas morio and Tenebrio molitor.</title>
        <authorList>
            <person name="Kaur S."/>
            <person name="Stinson S.A."/>
            <person name="diCenzo G.C."/>
        </authorList>
    </citation>
    <scope>NUCLEOTIDE SEQUENCE</scope>
    <source>
        <strain evidence="6">QUZm001</strain>
    </source>
</reference>